<evidence type="ECO:0000313" key="2">
    <source>
        <dbReference type="Proteomes" id="UP001155587"/>
    </source>
</evidence>
<evidence type="ECO:0000313" key="1">
    <source>
        <dbReference type="EMBL" id="MCW8345140.1"/>
    </source>
</evidence>
<accession>A0A9X3HV40</accession>
<dbReference type="InterPro" id="IPR009491">
    <property type="entry name" value="DUF1107"/>
</dbReference>
<proteinExistence type="predicted"/>
<reference evidence="1" key="1">
    <citation type="submission" date="2022-02" db="EMBL/GenBank/DDBJ databases">
        <title>Vibrio sp. nov, a new bacterium isolated from seawater.</title>
        <authorList>
            <person name="Yuan Y."/>
        </authorList>
    </citation>
    <scope>NUCLEOTIDE SEQUENCE</scope>
    <source>
        <strain evidence="1">ZSDZ65</strain>
    </source>
</reference>
<keyword evidence="2" id="KW-1185">Reference proteome</keyword>
<organism evidence="1 2">
    <name type="scientific">Vibrio qingdaonensis</name>
    <dbReference type="NCBI Taxonomy" id="2829491"/>
    <lineage>
        <taxon>Bacteria</taxon>
        <taxon>Pseudomonadati</taxon>
        <taxon>Pseudomonadota</taxon>
        <taxon>Gammaproteobacteria</taxon>
        <taxon>Vibrionales</taxon>
        <taxon>Vibrionaceae</taxon>
        <taxon>Vibrio</taxon>
    </lineage>
</organism>
<comment type="caution">
    <text evidence="1">The sequence shown here is derived from an EMBL/GenBank/DDBJ whole genome shotgun (WGS) entry which is preliminary data.</text>
</comment>
<dbReference type="Pfam" id="PF06526">
    <property type="entry name" value="DUF1107"/>
    <property type="match status" value="1"/>
</dbReference>
<dbReference type="AlphaFoldDB" id="A0A9X3HV40"/>
<dbReference type="Gene3D" id="3.30.1910.10">
    <property type="entry name" value="so0334 like domain"/>
    <property type="match status" value="1"/>
</dbReference>
<sequence length="68" mass="7951">MRLFKRYTPSMIAKHISRLFKGRIYIHGLGGFEFDNGKLIIPAQAEKRHFTAVKEVNQEVKRLRCAYA</sequence>
<name>A0A9X3HV40_9VIBR</name>
<protein>
    <submittedName>
        <fullName evidence="1">DUF1107 domain-containing protein</fullName>
    </submittedName>
</protein>
<dbReference type="EMBL" id="JAKRRY010000003">
    <property type="protein sequence ID" value="MCW8345140.1"/>
    <property type="molecule type" value="Genomic_DNA"/>
</dbReference>
<gene>
    <name evidence="1" type="ORF">MD535_03740</name>
</gene>
<dbReference type="Proteomes" id="UP001155587">
    <property type="component" value="Unassembled WGS sequence"/>
</dbReference>
<dbReference type="RefSeq" id="WP_265673602.1">
    <property type="nucleotide sequence ID" value="NZ_JAKRRY010000003.1"/>
</dbReference>